<dbReference type="SUPFAM" id="SSF141571">
    <property type="entry name" value="Pentapeptide repeat-like"/>
    <property type="match status" value="1"/>
</dbReference>
<keyword evidence="2" id="KW-1185">Reference proteome</keyword>
<comment type="caution">
    <text evidence="1">The sequence shown here is derived from an EMBL/GenBank/DDBJ whole genome shotgun (WGS) entry which is preliminary data.</text>
</comment>
<dbReference type="PANTHER" id="PTHR14136:SF25">
    <property type="entry name" value="BTB_POZ DOMAIN-CONTAINING PROTEIN"/>
    <property type="match status" value="1"/>
</dbReference>
<dbReference type="Proteomes" id="UP001589890">
    <property type="component" value="Unassembled WGS sequence"/>
</dbReference>
<dbReference type="InterPro" id="IPR051082">
    <property type="entry name" value="Pentapeptide-BTB/POZ_domain"/>
</dbReference>
<name>A0ABV6QT61_9ACTN</name>
<dbReference type="EMBL" id="JBHLTC010000036">
    <property type="protein sequence ID" value="MFC0627833.1"/>
    <property type="molecule type" value="Genomic_DNA"/>
</dbReference>
<gene>
    <name evidence="1" type="ORF">ACFFGN_27410</name>
</gene>
<dbReference type="RefSeq" id="WP_380053034.1">
    <property type="nucleotide sequence ID" value="NZ_JBHLTC010000036.1"/>
</dbReference>
<reference evidence="1 2" key="1">
    <citation type="submission" date="2024-09" db="EMBL/GenBank/DDBJ databases">
        <authorList>
            <person name="Sun Q."/>
            <person name="Mori K."/>
        </authorList>
    </citation>
    <scope>NUCLEOTIDE SEQUENCE [LARGE SCALE GENOMIC DNA]</scope>
    <source>
        <strain evidence="1 2">CGMCC 1.15906</strain>
    </source>
</reference>
<accession>A0ABV6QT61</accession>
<protein>
    <submittedName>
        <fullName evidence="1">Pentapeptide repeat-containing protein</fullName>
    </submittedName>
</protein>
<organism evidence="1 2">
    <name type="scientific">Kribbella deserti</name>
    <dbReference type="NCBI Taxonomy" id="1926257"/>
    <lineage>
        <taxon>Bacteria</taxon>
        <taxon>Bacillati</taxon>
        <taxon>Actinomycetota</taxon>
        <taxon>Actinomycetes</taxon>
        <taxon>Propionibacteriales</taxon>
        <taxon>Kribbellaceae</taxon>
        <taxon>Kribbella</taxon>
    </lineage>
</organism>
<evidence type="ECO:0000313" key="2">
    <source>
        <dbReference type="Proteomes" id="UP001589890"/>
    </source>
</evidence>
<dbReference type="Gene3D" id="2.160.20.80">
    <property type="entry name" value="E3 ubiquitin-protein ligase SopA"/>
    <property type="match status" value="1"/>
</dbReference>
<dbReference type="InterPro" id="IPR001646">
    <property type="entry name" value="5peptide_repeat"/>
</dbReference>
<dbReference type="PANTHER" id="PTHR14136">
    <property type="entry name" value="BTB_POZ DOMAIN-CONTAINING PROTEIN KCTD9"/>
    <property type="match status" value="1"/>
</dbReference>
<evidence type="ECO:0000313" key="1">
    <source>
        <dbReference type="EMBL" id="MFC0627833.1"/>
    </source>
</evidence>
<proteinExistence type="predicted"/>
<sequence>MASRRVAKPGKLAAPRLRDELKAVSMTADDLGDEAFLEDLWLTELDLGSAYARLVDVTGCRWNQCRLAGSELEKLTISDTVFDHCDLANARWADSSAVRTEFISCRLTGMSAPTFSLQHVTVRDSILEMSSFRFAKFSRVEFIDCRLTNADFVSADLTGTVFRGCDLSGAEFSNATAAKALFVECRWEGARGIGSLGGATIANTSPTDHLAVAAAMASALQITLAHPDDY</sequence>
<dbReference type="Pfam" id="PF13599">
    <property type="entry name" value="Pentapeptide_4"/>
    <property type="match status" value="2"/>
</dbReference>